<dbReference type="SUPFAM" id="SSF103473">
    <property type="entry name" value="MFS general substrate transporter"/>
    <property type="match status" value="1"/>
</dbReference>
<evidence type="ECO:0000313" key="7">
    <source>
        <dbReference type="EMBL" id="QIS11490.1"/>
    </source>
</evidence>
<dbReference type="PROSITE" id="PS50850">
    <property type="entry name" value="MFS"/>
    <property type="match status" value="1"/>
</dbReference>
<feature type="transmembrane region" description="Helical" evidence="5">
    <location>
        <begin position="296"/>
        <end position="314"/>
    </location>
</feature>
<feature type="transmembrane region" description="Helical" evidence="5">
    <location>
        <begin position="162"/>
        <end position="183"/>
    </location>
</feature>
<keyword evidence="4 5" id="KW-0472">Membrane</keyword>
<dbReference type="InterPro" id="IPR036259">
    <property type="entry name" value="MFS_trans_sf"/>
</dbReference>
<name>A0A6G9YED7_9NOCA</name>
<evidence type="ECO:0000313" key="8">
    <source>
        <dbReference type="Proteomes" id="UP000503540"/>
    </source>
</evidence>
<dbReference type="CDD" id="cd17393">
    <property type="entry name" value="MFS_MosC_like"/>
    <property type="match status" value="1"/>
</dbReference>
<feature type="transmembrane region" description="Helical" evidence="5">
    <location>
        <begin position="354"/>
        <end position="373"/>
    </location>
</feature>
<feature type="transmembrane region" description="Helical" evidence="5">
    <location>
        <begin position="385"/>
        <end position="408"/>
    </location>
</feature>
<dbReference type="EMBL" id="CP046172">
    <property type="protein sequence ID" value="QIS11490.1"/>
    <property type="molecule type" value="Genomic_DNA"/>
</dbReference>
<dbReference type="KEGG" id="nah:F5544_18080"/>
<dbReference type="InterPro" id="IPR051788">
    <property type="entry name" value="MFS_Transporter"/>
</dbReference>
<dbReference type="InterPro" id="IPR020846">
    <property type="entry name" value="MFS_dom"/>
</dbReference>
<dbReference type="GO" id="GO:0005886">
    <property type="term" value="C:plasma membrane"/>
    <property type="evidence" value="ECO:0007669"/>
    <property type="project" value="UniProtKB-SubCell"/>
</dbReference>
<organism evidence="7 8">
    <name type="scientific">Nocardia arthritidis</name>
    <dbReference type="NCBI Taxonomy" id="228602"/>
    <lineage>
        <taxon>Bacteria</taxon>
        <taxon>Bacillati</taxon>
        <taxon>Actinomycetota</taxon>
        <taxon>Actinomycetes</taxon>
        <taxon>Mycobacteriales</taxon>
        <taxon>Nocardiaceae</taxon>
        <taxon>Nocardia</taxon>
    </lineage>
</organism>
<keyword evidence="8" id="KW-1185">Reference proteome</keyword>
<dbReference type="PANTHER" id="PTHR23514:SF13">
    <property type="entry name" value="INNER MEMBRANE PROTEIN YBJJ"/>
    <property type="match status" value="1"/>
</dbReference>
<feature type="transmembrane region" description="Helical" evidence="5">
    <location>
        <begin position="228"/>
        <end position="247"/>
    </location>
</feature>
<keyword evidence="2 5" id="KW-0812">Transmembrane</keyword>
<proteinExistence type="predicted"/>
<evidence type="ECO:0000259" key="6">
    <source>
        <dbReference type="PROSITE" id="PS50850"/>
    </source>
</evidence>
<comment type="subcellular location">
    <subcellularLocation>
        <location evidence="1">Cell membrane</location>
        <topology evidence="1">Multi-pass membrane protein</topology>
    </subcellularLocation>
</comment>
<reference evidence="7 8" key="1">
    <citation type="journal article" date="2019" name="ACS Chem. Biol.">
        <title>Identification and Mobilization of a Cryptic Antibiotic Biosynthesis Gene Locus from a Human-Pathogenic Nocardia Isolate.</title>
        <authorList>
            <person name="Herisse M."/>
            <person name="Ishida K."/>
            <person name="Porter J.L."/>
            <person name="Howden B."/>
            <person name="Hertweck C."/>
            <person name="Stinear T.P."/>
            <person name="Pidot S.J."/>
        </authorList>
    </citation>
    <scope>NUCLEOTIDE SEQUENCE [LARGE SCALE GENOMIC DNA]</scope>
    <source>
        <strain evidence="7 8">AUSMDU00012717</strain>
    </source>
</reference>
<evidence type="ECO:0000256" key="3">
    <source>
        <dbReference type="ARBA" id="ARBA00022989"/>
    </source>
</evidence>
<dbReference type="Pfam" id="PF07690">
    <property type="entry name" value="MFS_1"/>
    <property type="match status" value="1"/>
</dbReference>
<feature type="transmembrane region" description="Helical" evidence="5">
    <location>
        <begin position="189"/>
        <end position="208"/>
    </location>
</feature>
<feature type="transmembrane region" description="Helical" evidence="5">
    <location>
        <begin position="320"/>
        <end position="342"/>
    </location>
</feature>
<gene>
    <name evidence="7" type="ORF">F5544_18080</name>
</gene>
<dbReference type="InterPro" id="IPR011701">
    <property type="entry name" value="MFS"/>
</dbReference>
<feature type="transmembrane region" description="Helical" evidence="5">
    <location>
        <begin position="98"/>
        <end position="116"/>
    </location>
</feature>
<evidence type="ECO:0000256" key="2">
    <source>
        <dbReference type="ARBA" id="ARBA00022692"/>
    </source>
</evidence>
<feature type="transmembrane region" description="Helical" evidence="5">
    <location>
        <begin position="122"/>
        <end position="141"/>
    </location>
</feature>
<dbReference type="AlphaFoldDB" id="A0A6G9YED7"/>
<dbReference type="GO" id="GO:0022857">
    <property type="term" value="F:transmembrane transporter activity"/>
    <property type="evidence" value="ECO:0007669"/>
    <property type="project" value="InterPro"/>
</dbReference>
<dbReference type="Proteomes" id="UP000503540">
    <property type="component" value="Chromosome"/>
</dbReference>
<evidence type="ECO:0000256" key="4">
    <source>
        <dbReference type="ARBA" id="ARBA00023136"/>
    </source>
</evidence>
<feature type="transmembrane region" description="Helical" evidence="5">
    <location>
        <begin position="267"/>
        <end position="284"/>
    </location>
</feature>
<sequence>MRSPRYAPKASRCIVSDSAGAATIARAKPHVRAHVSIAATFFVHALLFASWTAHIPHIKDRLQLDDGALGTALLGAPIGSVTAMTIASWLLPRLGSKRMIQATVVGYAAGGVAVGLADSTILLFAALAFWGLFQGALDVAMNTQAVTVERAVAAPIMSRLHGIWSIGGFSGALVGAGAVAIGLELSVQLAGLGSIAIALIWALSRPLIADGAKPAATEPNPTRGHLSVTVLTLGGIAFASMLCEGAVADWSATYLRDDLGAGAASSGLGYAAYAFTMVLTRLNGAVLQRRFGNRTLLPALATVYAVGMCAALAVRQPTVALLGFAAMGVGLALLVPSAFSAAGAVGQDNSHGSAIAAVAALGWFGYVSGPPLIGHLADRTGLSAALWMLPALAIVIAATARFSGAFGIDAPRRWFRKLWDRRSPTGFPRIRPTGNRCPDEC</sequence>
<dbReference type="PANTHER" id="PTHR23514">
    <property type="entry name" value="BYPASS OF STOP CODON PROTEIN 6"/>
    <property type="match status" value="1"/>
</dbReference>
<accession>A0A6G9YED7</accession>
<protein>
    <submittedName>
        <fullName evidence="7">MFS transporter</fullName>
    </submittedName>
</protein>
<keyword evidence="3 5" id="KW-1133">Transmembrane helix</keyword>
<evidence type="ECO:0000256" key="5">
    <source>
        <dbReference type="SAM" id="Phobius"/>
    </source>
</evidence>
<dbReference type="Gene3D" id="1.20.1250.20">
    <property type="entry name" value="MFS general substrate transporter like domains"/>
    <property type="match status" value="2"/>
</dbReference>
<feature type="transmembrane region" description="Helical" evidence="5">
    <location>
        <begin position="35"/>
        <end position="55"/>
    </location>
</feature>
<feature type="transmembrane region" description="Helical" evidence="5">
    <location>
        <begin position="67"/>
        <end position="91"/>
    </location>
</feature>
<feature type="domain" description="Major facilitator superfamily (MFS) profile" evidence="6">
    <location>
        <begin position="229"/>
        <end position="441"/>
    </location>
</feature>
<evidence type="ECO:0000256" key="1">
    <source>
        <dbReference type="ARBA" id="ARBA00004651"/>
    </source>
</evidence>